<organism evidence="3 4">
    <name type="scientific">Oidiodendron maius (strain Zn)</name>
    <dbReference type="NCBI Taxonomy" id="913774"/>
    <lineage>
        <taxon>Eukaryota</taxon>
        <taxon>Fungi</taxon>
        <taxon>Dikarya</taxon>
        <taxon>Ascomycota</taxon>
        <taxon>Pezizomycotina</taxon>
        <taxon>Leotiomycetes</taxon>
        <taxon>Leotiomycetes incertae sedis</taxon>
        <taxon>Myxotrichaceae</taxon>
        <taxon>Oidiodendron</taxon>
    </lineage>
</organism>
<dbReference type="PROSITE" id="PS50048">
    <property type="entry name" value="ZN2_CY6_FUNGAL_2"/>
    <property type="match status" value="1"/>
</dbReference>
<dbReference type="SUPFAM" id="SSF57701">
    <property type="entry name" value="Zn2/Cys6 DNA-binding domain"/>
    <property type="match status" value="1"/>
</dbReference>
<evidence type="ECO:0000313" key="4">
    <source>
        <dbReference type="Proteomes" id="UP000054321"/>
    </source>
</evidence>
<evidence type="ECO:0000256" key="1">
    <source>
        <dbReference type="ARBA" id="ARBA00023242"/>
    </source>
</evidence>
<sequence>MSATSVKRSGRSRPKTRTGCRTCKQRKIKCDERRPSCANCIKRGVECAFNKSTATSSSLSPTADSQSCSTSIGDQIANLPAGFGFIDFEILHHFTVSTCFTISSEPLVRNTLRVTLPQIGFANDYVLHAILSVAALHLSHCKTEKSAFYISHAIQHHRIASATAVPLLSKISAENCVPICMFSALTFIFALASPRQPEDFLVVKSSTVPIWLLLLKGVHSVIEAESETITSSPLVAIFQHNLQEENFTRSLPIDTNESFVELENNIDIYNRSYPTKCRILHEAVSKLKRSYILVYGEDRLSSNAIKYVFTWLYHISDDFLKLLKEIDQEALCVLGYFCVLLKQQENSWWIEGWATHLVSKIYSQLDELHRLWIRWPIEQIGWVP</sequence>
<dbReference type="GO" id="GO:0008270">
    <property type="term" value="F:zinc ion binding"/>
    <property type="evidence" value="ECO:0007669"/>
    <property type="project" value="InterPro"/>
</dbReference>
<dbReference type="Proteomes" id="UP000054321">
    <property type="component" value="Unassembled WGS sequence"/>
</dbReference>
<dbReference type="PRINTS" id="PR00755">
    <property type="entry name" value="AFLATOXINBRP"/>
</dbReference>
<dbReference type="CDD" id="cd00067">
    <property type="entry name" value="GAL4"/>
    <property type="match status" value="1"/>
</dbReference>
<dbReference type="Pfam" id="PF11951">
    <property type="entry name" value="Fungal_trans_2"/>
    <property type="match status" value="1"/>
</dbReference>
<dbReference type="HOGENOM" id="CLU_024934_0_2_1"/>
<feature type="domain" description="Zn(2)-C6 fungal-type" evidence="2">
    <location>
        <begin position="19"/>
        <end position="49"/>
    </location>
</feature>
<dbReference type="STRING" id="913774.A0A0C3GTF0"/>
<dbReference type="InterPro" id="IPR036864">
    <property type="entry name" value="Zn2-C6_fun-type_DNA-bd_sf"/>
</dbReference>
<dbReference type="OrthoDB" id="416217at2759"/>
<dbReference type="PANTHER" id="PTHR47784">
    <property type="entry name" value="STEROL UPTAKE CONTROL PROTEIN 2"/>
    <property type="match status" value="1"/>
</dbReference>
<dbReference type="Pfam" id="PF00172">
    <property type="entry name" value="Zn_clus"/>
    <property type="match status" value="1"/>
</dbReference>
<gene>
    <name evidence="3" type="ORF">OIDMADRAFT_207916</name>
</gene>
<dbReference type="FunCoup" id="A0A0C3GTF0">
    <property type="interactions" value="666"/>
</dbReference>
<dbReference type="InParanoid" id="A0A0C3GTF0"/>
<keyword evidence="4" id="KW-1185">Reference proteome</keyword>
<dbReference type="EMBL" id="KN832893">
    <property type="protein sequence ID" value="KIM93651.1"/>
    <property type="molecule type" value="Genomic_DNA"/>
</dbReference>
<reference evidence="3 4" key="1">
    <citation type="submission" date="2014-04" db="EMBL/GenBank/DDBJ databases">
        <authorList>
            <consortium name="DOE Joint Genome Institute"/>
            <person name="Kuo A."/>
            <person name="Martino E."/>
            <person name="Perotto S."/>
            <person name="Kohler A."/>
            <person name="Nagy L.G."/>
            <person name="Floudas D."/>
            <person name="Copeland A."/>
            <person name="Barry K.W."/>
            <person name="Cichocki N."/>
            <person name="Veneault-Fourrey C."/>
            <person name="LaButti K."/>
            <person name="Lindquist E.A."/>
            <person name="Lipzen A."/>
            <person name="Lundell T."/>
            <person name="Morin E."/>
            <person name="Murat C."/>
            <person name="Sun H."/>
            <person name="Tunlid A."/>
            <person name="Henrissat B."/>
            <person name="Grigoriev I.V."/>
            <person name="Hibbett D.S."/>
            <person name="Martin F."/>
            <person name="Nordberg H.P."/>
            <person name="Cantor M.N."/>
            <person name="Hua S.X."/>
        </authorList>
    </citation>
    <scope>NUCLEOTIDE SEQUENCE [LARGE SCALE GENOMIC DNA]</scope>
    <source>
        <strain evidence="3 4">Zn</strain>
    </source>
</reference>
<dbReference type="GO" id="GO:0001228">
    <property type="term" value="F:DNA-binding transcription activator activity, RNA polymerase II-specific"/>
    <property type="evidence" value="ECO:0007669"/>
    <property type="project" value="TreeGrafter"/>
</dbReference>
<proteinExistence type="predicted"/>
<evidence type="ECO:0000259" key="2">
    <source>
        <dbReference type="PROSITE" id="PS50048"/>
    </source>
</evidence>
<keyword evidence="1" id="KW-0539">Nucleus</keyword>
<dbReference type="PANTHER" id="PTHR47784:SF5">
    <property type="entry name" value="STEROL UPTAKE CONTROL PROTEIN 2"/>
    <property type="match status" value="1"/>
</dbReference>
<dbReference type="PROSITE" id="PS00463">
    <property type="entry name" value="ZN2_CY6_FUNGAL_1"/>
    <property type="match status" value="1"/>
</dbReference>
<name>A0A0C3GTF0_OIDMZ</name>
<dbReference type="InterPro" id="IPR053157">
    <property type="entry name" value="Sterol_Uptake_Regulator"/>
</dbReference>
<dbReference type="SMART" id="SM00066">
    <property type="entry name" value="GAL4"/>
    <property type="match status" value="1"/>
</dbReference>
<dbReference type="Gene3D" id="4.10.240.10">
    <property type="entry name" value="Zn(2)-C6 fungal-type DNA-binding domain"/>
    <property type="match status" value="1"/>
</dbReference>
<dbReference type="AlphaFoldDB" id="A0A0C3GTF0"/>
<dbReference type="InterPro" id="IPR001138">
    <property type="entry name" value="Zn2Cys6_DnaBD"/>
</dbReference>
<accession>A0A0C3GTF0</accession>
<evidence type="ECO:0000313" key="3">
    <source>
        <dbReference type="EMBL" id="KIM93651.1"/>
    </source>
</evidence>
<dbReference type="InterPro" id="IPR021858">
    <property type="entry name" value="Fun_TF"/>
</dbReference>
<reference evidence="4" key="2">
    <citation type="submission" date="2015-01" db="EMBL/GenBank/DDBJ databases">
        <title>Evolutionary Origins and Diversification of the Mycorrhizal Mutualists.</title>
        <authorList>
            <consortium name="DOE Joint Genome Institute"/>
            <consortium name="Mycorrhizal Genomics Consortium"/>
            <person name="Kohler A."/>
            <person name="Kuo A."/>
            <person name="Nagy L.G."/>
            <person name="Floudas D."/>
            <person name="Copeland A."/>
            <person name="Barry K.W."/>
            <person name="Cichocki N."/>
            <person name="Veneault-Fourrey C."/>
            <person name="LaButti K."/>
            <person name="Lindquist E.A."/>
            <person name="Lipzen A."/>
            <person name="Lundell T."/>
            <person name="Morin E."/>
            <person name="Murat C."/>
            <person name="Riley R."/>
            <person name="Ohm R."/>
            <person name="Sun H."/>
            <person name="Tunlid A."/>
            <person name="Henrissat B."/>
            <person name="Grigoriev I.V."/>
            <person name="Hibbett D.S."/>
            <person name="Martin F."/>
        </authorList>
    </citation>
    <scope>NUCLEOTIDE SEQUENCE [LARGE SCALE GENOMIC DNA]</scope>
    <source>
        <strain evidence="4">Zn</strain>
    </source>
</reference>
<protein>
    <recommendedName>
        <fullName evidence="2">Zn(2)-C6 fungal-type domain-containing protein</fullName>
    </recommendedName>
</protein>